<dbReference type="RefSeq" id="WP_152784818.1">
    <property type="nucleotide sequence ID" value="NZ_BAABEQ010000052.1"/>
</dbReference>
<feature type="transmembrane region" description="Helical" evidence="1">
    <location>
        <begin position="41"/>
        <end position="59"/>
    </location>
</feature>
<organism evidence="2 3">
    <name type="scientific">Streptomyces phyllanthi</name>
    <dbReference type="NCBI Taxonomy" id="1803180"/>
    <lineage>
        <taxon>Bacteria</taxon>
        <taxon>Bacillati</taxon>
        <taxon>Actinomycetota</taxon>
        <taxon>Actinomycetes</taxon>
        <taxon>Kitasatosporales</taxon>
        <taxon>Streptomycetaceae</taxon>
        <taxon>Streptomyces</taxon>
    </lineage>
</organism>
<proteinExistence type="predicted"/>
<dbReference type="AlphaFoldDB" id="A0A5N8W4Y8"/>
<evidence type="ECO:0000313" key="3">
    <source>
        <dbReference type="Proteomes" id="UP000326979"/>
    </source>
</evidence>
<evidence type="ECO:0000313" key="2">
    <source>
        <dbReference type="EMBL" id="MPY41408.1"/>
    </source>
</evidence>
<keyword evidence="1" id="KW-1133">Transmembrane helix</keyword>
<keyword evidence="3" id="KW-1185">Reference proteome</keyword>
<protein>
    <submittedName>
        <fullName evidence="2">Uncharacterized protein</fullName>
    </submittedName>
</protein>
<reference evidence="2 3" key="1">
    <citation type="submission" date="2019-07" db="EMBL/GenBank/DDBJ databases">
        <title>New species of Amycolatopsis and Streptomyces.</title>
        <authorList>
            <person name="Duangmal K."/>
            <person name="Teo W.F.A."/>
            <person name="Lipun K."/>
        </authorList>
    </citation>
    <scope>NUCLEOTIDE SEQUENCE [LARGE SCALE GENOMIC DNA]</scope>
    <source>
        <strain evidence="2 3">TISTR 2346</strain>
    </source>
</reference>
<comment type="caution">
    <text evidence="2">The sequence shown here is derived from an EMBL/GenBank/DDBJ whole genome shotgun (WGS) entry which is preliminary data.</text>
</comment>
<dbReference type="Proteomes" id="UP000326979">
    <property type="component" value="Unassembled WGS sequence"/>
</dbReference>
<gene>
    <name evidence="2" type="ORF">FNH04_16265</name>
</gene>
<dbReference type="OrthoDB" id="4199305at2"/>
<keyword evidence="1" id="KW-0472">Membrane</keyword>
<evidence type="ECO:0000256" key="1">
    <source>
        <dbReference type="SAM" id="Phobius"/>
    </source>
</evidence>
<dbReference type="EMBL" id="VJZE01000095">
    <property type="protein sequence ID" value="MPY41408.1"/>
    <property type="molecule type" value="Genomic_DNA"/>
</dbReference>
<name>A0A5N8W4Y8_9ACTN</name>
<accession>A0A5N8W4Y8</accession>
<keyword evidence="1" id="KW-0812">Transmembrane</keyword>
<feature type="transmembrane region" description="Helical" evidence="1">
    <location>
        <begin position="12"/>
        <end position="35"/>
    </location>
</feature>
<sequence>MHRPVPTSRAPLPVLRAAVFAVVGTVLGMCAHHLAARGPVPWGQSALAAGALFGLGLVGTRRPRSLTTVVAWTTVAQAGLHLWLTLTTRHTAVTAVTAPHAHGAPAGDVLANGQQPPHDSAAMTLAHGLVAVLVALLLHGADTACWSLARGGLSAALDATRPRLRAVCVLLAGQSTVPVRPAVRVPVPEAAERPPRGGPVLAHAVVRRGPPPTGPVLVN</sequence>